<sequence>MGSSSQICHQEEKKTISFFDYVANMLKESFQCLTIILLSLLLPLSFIVLARLSVARYLITTSAEYYTLPDSLLINIFLYVNPNILHVLVPLVAISALIHGLTGRTILFIKQSADHMTYSKPCLYTAWFFLFMLQICVCIGVEGSIAIGIGGSSSFSHHEGLCLLSRVIFFFGLHETTSFWSKKVVKPVVDDTVFGVETADDRVVEKVAMAMSFGVLWWCKLRDEVESLVVVAEVKRELIGSVDLVDFVGWWLYYMTVAIGMVKIVKGLIWVCFVLFCGNVVDLENADYSTRNDEKV</sequence>
<feature type="transmembrane region" description="Helical" evidence="1">
    <location>
        <begin position="35"/>
        <end position="59"/>
    </location>
</feature>
<reference evidence="2" key="1">
    <citation type="journal article" date="2013" name="Genome Biol.">
        <title>Reference genomes and transcriptomes of Nicotiana sylvestris and Nicotiana tomentosiformis.</title>
        <authorList>
            <person name="Sierro N."/>
            <person name="Battey J.N."/>
            <person name="Ouadi S."/>
            <person name="Bovet L."/>
            <person name="Goepfert S."/>
            <person name="Bakaher N."/>
            <person name="Peitsch M.C."/>
            <person name="Ivanov N.V."/>
        </authorList>
    </citation>
    <scope>NUCLEOTIDE SEQUENCE [LARGE SCALE GENOMIC DNA]</scope>
</reference>
<reference evidence="3" key="2">
    <citation type="submission" date="2025-08" db="UniProtKB">
        <authorList>
            <consortium name="RefSeq"/>
        </authorList>
    </citation>
    <scope>IDENTIFICATION</scope>
    <source>
        <tissue evidence="3">Leaf</tissue>
    </source>
</reference>
<dbReference type="OrthoDB" id="1913803at2759"/>
<proteinExistence type="predicted"/>
<evidence type="ECO:0000313" key="2">
    <source>
        <dbReference type="Proteomes" id="UP000189701"/>
    </source>
</evidence>
<dbReference type="RefSeq" id="XP_009784439.1">
    <property type="nucleotide sequence ID" value="XM_009786137.1"/>
</dbReference>
<evidence type="ECO:0000313" key="3">
    <source>
        <dbReference type="RefSeq" id="XP_009784439.1"/>
    </source>
</evidence>
<gene>
    <name evidence="3" type="primary">LOC104232858</name>
</gene>
<feature type="transmembrane region" description="Helical" evidence="1">
    <location>
        <begin position="122"/>
        <end position="149"/>
    </location>
</feature>
<keyword evidence="1" id="KW-1133">Transmembrane helix</keyword>
<feature type="transmembrane region" description="Helical" evidence="1">
    <location>
        <begin position="79"/>
        <end position="101"/>
    </location>
</feature>
<protein>
    <submittedName>
        <fullName evidence="3">Uncharacterized protein LOC104232858</fullName>
    </submittedName>
</protein>
<accession>A0A1U7XBW9</accession>
<name>A0A1U7XBW9_NICSY</name>
<dbReference type="Proteomes" id="UP000189701">
    <property type="component" value="Unplaced"/>
</dbReference>
<feature type="transmembrane region" description="Helical" evidence="1">
    <location>
        <begin position="251"/>
        <end position="281"/>
    </location>
</feature>
<keyword evidence="1" id="KW-0812">Transmembrane</keyword>
<organism evidence="2 3">
    <name type="scientific">Nicotiana sylvestris</name>
    <name type="common">Wood tobacco</name>
    <name type="synonym">South American tobacco</name>
    <dbReference type="NCBI Taxonomy" id="4096"/>
    <lineage>
        <taxon>Eukaryota</taxon>
        <taxon>Viridiplantae</taxon>
        <taxon>Streptophyta</taxon>
        <taxon>Embryophyta</taxon>
        <taxon>Tracheophyta</taxon>
        <taxon>Spermatophyta</taxon>
        <taxon>Magnoliopsida</taxon>
        <taxon>eudicotyledons</taxon>
        <taxon>Gunneridae</taxon>
        <taxon>Pentapetalae</taxon>
        <taxon>asterids</taxon>
        <taxon>lamiids</taxon>
        <taxon>Solanales</taxon>
        <taxon>Solanaceae</taxon>
        <taxon>Nicotianoideae</taxon>
        <taxon>Nicotianeae</taxon>
        <taxon>Nicotiana</taxon>
    </lineage>
</organism>
<dbReference type="eggNOG" id="ENOG502R6BC">
    <property type="taxonomic scope" value="Eukaryota"/>
</dbReference>
<dbReference type="AlphaFoldDB" id="A0A1U7XBW9"/>
<keyword evidence="1" id="KW-0472">Membrane</keyword>
<evidence type="ECO:0000256" key="1">
    <source>
        <dbReference type="SAM" id="Phobius"/>
    </source>
</evidence>
<dbReference type="PANTHER" id="PTHR37172:SF3">
    <property type="entry name" value="TRANSMEMBRANE PROTEIN"/>
    <property type="match status" value="1"/>
</dbReference>
<dbReference type="PANTHER" id="PTHR37172">
    <property type="entry name" value="TRANSMEMBRANE PROTEIN"/>
    <property type="match status" value="1"/>
</dbReference>
<keyword evidence="2" id="KW-1185">Reference proteome</keyword>